<dbReference type="PATRIC" id="fig|1302649.3.peg.951"/>
<accession>A0A091C8D2</accession>
<organism evidence="1 2">
    <name type="scientific">Tetragenococcus muriaticus PMC-11-5</name>
    <dbReference type="NCBI Taxonomy" id="1302649"/>
    <lineage>
        <taxon>Bacteria</taxon>
        <taxon>Bacillati</taxon>
        <taxon>Bacillota</taxon>
        <taxon>Bacilli</taxon>
        <taxon>Lactobacillales</taxon>
        <taxon>Enterococcaceae</taxon>
        <taxon>Tetragenococcus</taxon>
    </lineage>
</organism>
<dbReference type="Pfam" id="PF05119">
    <property type="entry name" value="Terminase_4"/>
    <property type="match status" value="1"/>
</dbReference>
<evidence type="ECO:0000313" key="2">
    <source>
        <dbReference type="Proteomes" id="UP000029380"/>
    </source>
</evidence>
<comment type="caution">
    <text evidence="1">The sequence shown here is derived from an EMBL/GenBank/DDBJ whole genome shotgun (WGS) entry which is preliminary data.</text>
</comment>
<dbReference type="InterPro" id="IPR006448">
    <property type="entry name" value="Phage_term_ssu_P27"/>
</dbReference>
<evidence type="ECO:0000313" key="1">
    <source>
        <dbReference type="EMBL" id="KFN92437.1"/>
    </source>
</evidence>
<dbReference type="AlphaFoldDB" id="A0A091C8D2"/>
<reference evidence="1 2" key="1">
    <citation type="submission" date="2014-08" db="EMBL/GenBank/DDBJ databases">
        <title>Genome sequence of Tetragenococcus muriaticus.</title>
        <authorList>
            <person name="Chuea-nongthon C."/>
            <person name="Rodtong S."/>
            <person name="Yongsawatdigul J."/>
            <person name="Steele J.L."/>
            <person name="Liu X.-y."/>
            <person name="Speers J."/>
            <person name="Glasner J.D."/>
            <person name="Neeno-Eckwall E.C."/>
        </authorList>
    </citation>
    <scope>NUCLEOTIDE SEQUENCE [LARGE SCALE GENOMIC DNA]</scope>
    <source>
        <strain evidence="1 2">PMC-11-5</strain>
    </source>
</reference>
<sequence length="114" mass="12568">MIKNGKEGDKVTKKQVKDSLLAQLKAKGATADYFTDMVNDYMTLWGVKDQLSTDIKERGVKFKDNSAAGNEMWKNNPSNKELVMVNKQMLALLKDLGLNEPTVDDSGGDGSDLI</sequence>
<evidence type="ECO:0008006" key="3">
    <source>
        <dbReference type="Google" id="ProtNLM"/>
    </source>
</evidence>
<protein>
    <recommendedName>
        <fullName evidence="3">Phage terminase small subunit</fullName>
    </recommendedName>
</protein>
<proteinExistence type="predicted"/>
<name>A0A091C8D2_9ENTE</name>
<dbReference type="EMBL" id="JPVU01000098">
    <property type="protein sequence ID" value="KFN92437.1"/>
    <property type="molecule type" value="Genomic_DNA"/>
</dbReference>
<dbReference type="Proteomes" id="UP000029380">
    <property type="component" value="Unassembled WGS sequence"/>
</dbReference>
<gene>
    <name evidence="1" type="ORF">TMUPMC115_0949</name>
</gene>